<dbReference type="RefSeq" id="WP_003929813.1">
    <property type="nucleotide sequence ID" value="NZ_JH814687.1"/>
</dbReference>
<proteinExistence type="predicted"/>
<dbReference type="Proteomes" id="UP000006072">
    <property type="component" value="Unassembled WGS sequence"/>
</dbReference>
<dbReference type="eggNOG" id="ENOG5031PWP">
    <property type="taxonomic scope" value="Bacteria"/>
</dbReference>
<dbReference type="HOGENOM" id="CLU_1576804_0_0_11"/>
<dbReference type="EMBL" id="ALQA01000004">
    <property type="protein sequence ID" value="EJZ12206.1"/>
    <property type="molecule type" value="Genomic_DNA"/>
</dbReference>
<name>K0UZG0_MYCVA</name>
<evidence type="ECO:0000313" key="2">
    <source>
        <dbReference type="Proteomes" id="UP000006072"/>
    </source>
</evidence>
<protein>
    <submittedName>
        <fullName evidence="1">Uncharacterized protein</fullName>
    </submittedName>
</protein>
<dbReference type="AlphaFoldDB" id="K0UZG0"/>
<evidence type="ECO:0000313" key="1">
    <source>
        <dbReference type="EMBL" id="EJZ12206.1"/>
    </source>
</evidence>
<gene>
    <name evidence="1" type="ORF">MVAC_03081</name>
</gene>
<organism evidence="1 2">
    <name type="scientific">Mycolicibacterium vaccae ATCC 25954</name>
    <dbReference type="NCBI Taxonomy" id="1194972"/>
    <lineage>
        <taxon>Bacteria</taxon>
        <taxon>Bacillati</taxon>
        <taxon>Actinomycetota</taxon>
        <taxon>Actinomycetes</taxon>
        <taxon>Mycobacteriales</taxon>
        <taxon>Mycobacteriaceae</taxon>
        <taxon>Mycolicibacterium</taxon>
    </lineage>
</organism>
<accession>K0UZG0</accession>
<reference evidence="1 2" key="1">
    <citation type="journal article" date="2012" name="J. Bacteriol.">
        <title>Complete Genome Sequence of Mycobacterium vaccae Type Strain ATCC 25954.</title>
        <authorList>
            <person name="Ho Y.S."/>
            <person name="Adroub S.A."/>
            <person name="Abadi M."/>
            <person name="Al Alwan B."/>
            <person name="Alkhateeb R."/>
            <person name="Gao G."/>
            <person name="Ragab A."/>
            <person name="Ali S."/>
            <person name="van Soolingen D."/>
            <person name="Bitter W."/>
            <person name="Pain A."/>
            <person name="Abdallah A.M."/>
        </authorList>
    </citation>
    <scope>NUCLEOTIDE SEQUENCE [LARGE SCALE GENOMIC DNA]</scope>
    <source>
        <strain evidence="1 2">ATCC 25954</strain>
    </source>
</reference>
<comment type="caution">
    <text evidence="1">The sequence shown here is derived from an EMBL/GenBank/DDBJ whole genome shotgun (WGS) entry which is preliminary data.</text>
</comment>
<keyword evidence="2" id="KW-1185">Reference proteome</keyword>
<sequence>MGIDGDDTVAILADQARLKRIVSYSDLNSGLARRGHVAFNFDLESDRAALGHILGDAVQQTIGDSKVMLSAIVAYLNRNDAGPGGSTSSPLSSVFCRTRRLRRTSLSSGPFRLRTCTSGTHARRDIVAGRGDAMRIRNPFDTARNKLRVGVDKSAQTTLRTAGKGEEHA</sequence>